<dbReference type="PANTHER" id="PTHR22911:SF79">
    <property type="entry name" value="MOBA-LIKE NTP TRANSFERASE DOMAIN-CONTAINING PROTEIN"/>
    <property type="match status" value="1"/>
</dbReference>
<feature type="compositionally biased region" description="Low complexity" evidence="2">
    <location>
        <begin position="342"/>
        <end position="359"/>
    </location>
</feature>
<feature type="transmembrane region" description="Helical" evidence="3">
    <location>
        <begin position="164"/>
        <end position="186"/>
    </location>
</feature>
<evidence type="ECO:0000256" key="2">
    <source>
        <dbReference type="SAM" id="MobiDB-lite"/>
    </source>
</evidence>
<evidence type="ECO:0000256" key="1">
    <source>
        <dbReference type="ARBA" id="ARBA00007362"/>
    </source>
</evidence>
<evidence type="ECO:0000259" key="4">
    <source>
        <dbReference type="Pfam" id="PF00892"/>
    </source>
</evidence>
<dbReference type="InterPro" id="IPR000620">
    <property type="entry name" value="EamA_dom"/>
</dbReference>
<dbReference type="Proteomes" id="UP000614047">
    <property type="component" value="Unassembled WGS sequence"/>
</dbReference>
<dbReference type="RefSeq" id="WP_197011770.1">
    <property type="nucleotide sequence ID" value="NZ_BAABES010000022.1"/>
</dbReference>
<name>A0A931DKB8_9ACTN</name>
<sequence length="359" mass="36142">MIGNLIQDARSGGGAARYAGLAAVVTAAILWGLGGTVAGVLFEDGAAPLEVVALRTWISLAGLVLILTWHRLRTGARPRPGRVRAAWVPIVGFGLSVTVANAALFLAISRLPVAVALVLQNLAPAFVIAWGVLATRRLPAVRTLLGLTVALVCVAFVVELPSASLHQIDVAGVGLGLLTAAAVAGFSAFGGRAVAACGALTANTWAFAISGMIWLGHQLPGGVPGPVHHPGQLLGTLAVGIFGTLVPFLLFSWGTSRVGAEVGAVNISLEPLFGALLALVWLEQTLTLTQVGAAAILLAAIIDLQRTPPPAAGRTPVSATAPASSPALSTPGDGEKPVISTAAGRSGHAAGSARPAQPI</sequence>
<dbReference type="Pfam" id="PF00892">
    <property type="entry name" value="EamA"/>
    <property type="match status" value="2"/>
</dbReference>
<keyword evidence="3" id="KW-1133">Transmembrane helix</keyword>
<keyword evidence="3" id="KW-0472">Membrane</keyword>
<keyword evidence="6" id="KW-1185">Reference proteome</keyword>
<feature type="transmembrane region" description="Helical" evidence="3">
    <location>
        <begin position="140"/>
        <end position="158"/>
    </location>
</feature>
<feature type="transmembrane region" description="Helical" evidence="3">
    <location>
        <begin position="193"/>
        <end position="213"/>
    </location>
</feature>
<comment type="similarity">
    <text evidence="1">Belongs to the EamA transporter family.</text>
</comment>
<feature type="domain" description="EamA" evidence="4">
    <location>
        <begin position="172"/>
        <end position="302"/>
    </location>
</feature>
<protein>
    <submittedName>
        <fullName evidence="5">Drug/metabolite transporter (DMT)-like permease</fullName>
    </submittedName>
</protein>
<proteinExistence type="inferred from homology"/>
<feature type="transmembrane region" description="Helical" evidence="3">
    <location>
        <begin position="54"/>
        <end position="72"/>
    </location>
</feature>
<evidence type="ECO:0000313" key="6">
    <source>
        <dbReference type="Proteomes" id="UP000614047"/>
    </source>
</evidence>
<feature type="transmembrane region" description="Helical" evidence="3">
    <location>
        <begin position="233"/>
        <end position="251"/>
    </location>
</feature>
<dbReference type="EMBL" id="JADOUA010000001">
    <property type="protein sequence ID" value="MBG6089126.1"/>
    <property type="molecule type" value="Genomic_DNA"/>
</dbReference>
<comment type="caution">
    <text evidence="5">The sequence shown here is derived from an EMBL/GenBank/DDBJ whole genome shotgun (WGS) entry which is preliminary data.</text>
</comment>
<gene>
    <name evidence="5" type="ORF">IW256_003239</name>
</gene>
<accession>A0A931DKB8</accession>
<dbReference type="PANTHER" id="PTHR22911">
    <property type="entry name" value="ACYL-MALONYL CONDENSING ENZYME-RELATED"/>
    <property type="match status" value="1"/>
</dbReference>
<evidence type="ECO:0000256" key="3">
    <source>
        <dbReference type="SAM" id="Phobius"/>
    </source>
</evidence>
<feature type="transmembrane region" description="Helical" evidence="3">
    <location>
        <begin position="114"/>
        <end position="133"/>
    </location>
</feature>
<keyword evidence="3" id="KW-0812">Transmembrane</keyword>
<feature type="region of interest" description="Disordered" evidence="2">
    <location>
        <begin position="311"/>
        <end position="359"/>
    </location>
</feature>
<dbReference type="InterPro" id="IPR037185">
    <property type="entry name" value="EmrE-like"/>
</dbReference>
<dbReference type="SUPFAM" id="SSF103481">
    <property type="entry name" value="Multidrug resistance efflux transporter EmrE"/>
    <property type="match status" value="2"/>
</dbReference>
<organism evidence="5 6">
    <name type="scientific">Actinomadura viridis</name>
    <dbReference type="NCBI Taxonomy" id="58110"/>
    <lineage>
        <taxon>Bacteria</taxon>
        <taxon>Bacillati</taxon>
        <taxon>Actinomycetota</taxon>
        <taxon>Actinomycetes</taxon>
        <taxon>Streptosporangiales</taxon>
        <taxon>Thermomonosporaceae</taxon>
        <taxon>Actinomadura</taxon>
    </lineage>
</organism>
<evidence type="ECO:0000313" key="5">
    <source>
        <dbReference type="EMBL" id="MBG6089126.1"/>
    </source>
</evidence>
<feature type="transmembrane region" description="Helical" evidence="3">
    <location>
        <begin position="21"/>
        <end position="42"/>
    </location>
</feature>
<feature type="compositionally biased region" description="Low complexity" evidence="2">
    <location>
        <begin position="315"/>
        <end position="331"/>
    </location>
</feature>
<dbReference type="GO" id="GO:0016020">
    <property type="term" value="C:membrane"/>
    <property type="evidence" value="ECO:0007669"/>
    <property type="project" value="InterPro"/>
</dbReference>
<feature type="transmembrane region" description="Helical" evidence="3">
    <location>
        <begin position="84"/>
        <end position="108"/>
    </location>
</feature>
<reference evidence="5" key="1">
    <citation type="submission" date="2020-11" db="EMBL/GenBank/DDBJ databases">
        <title>Sequencing the genomes of 1000 actinobacteria strains.</title>
        <authorList>
            <person name="Klenk H.-P."/>
        </authorList>
    </citation>
    <scope>NUCLEOTIDE SEQUENCE</scope>
    <source>
        <strain evidence="5">DSM 43175</strain>
    </source>
</reference>
<feature type="transmembrane region" description="Helical" evidence="3">
    <location>
        <begin position="263"/>
        <end position="282"/>
    </location>
</feature>
<dbReference type="AlphaFoldDB" id="A0A931DKB8"/>
<feature type="domain" description="EamA" evidence="4">
    <location>
        <begin position="20"/>
        <end position="158"/>
    </location>
</feature>